<proteinExistence type="predicted"/>
<gene>
    <name evidence="1" type="ORF">MESS2_30045</name>
</gene>
<accession>M5ENC9</accession>
<reference evidence="1 2" key="1">
    <citation type="submission" date="2013-02" db="EMBL/GenBank/DDBJ databases">
        <authorList>
            <person name="Genoscope - CEA"/>
        </authorList>
    </citation>
    <scope>NUCLEOTIDE SEQUENCE [LARGE SCALE GENOMIC DNA]</scope>
    <source>
        <strain evidence="1 2">STM 2683</strain>
    </source>
</reference>
<dbReference type="AlphaFoldDB" id="M5ENC9"/>
<comment type="caution">
    <text evidence="1">The sequence shown here is derived from an EMBL/GenBank/DDBJ whole genome shotgun (WGS) entry which is preliminary data.</text>
</comment>
<sequence>MIPRPADEAGKEGSNVEQVRASLDERQVAIYPGAIAIGAAAGFSIPKASALEAAINPALAFMLFVTFPQVPLADIGSALRNTRFLGALLADAFQIDQLVGSVA</sequence>
<protein>
    <submittedName>
        <fullName evidence="1">Uncharacterized protein</fullName>
    </submittedName>
</protein>
<organism evidence="1 2">
    <name type="scientific">Mesorhizobium metallidurans STM 2683</name>
    <dbReference type="NCBI Taxonomy" id="1297569"/>
    <lineage>
        <taxon>Bacteria</taxon>
        <taxon>Pseudomonadati</taxon>
        <taxon>Pseudomonadota</taxon>
        <taxon>Alphaproteobacteria</taxon>
        <taxon>Hyphomicrobiales</taxon>
        <taxon>Phyllobacteriaceae</taxon>
        <taxon>Mesorhizobium</taxon>
    </lineage>
</organism>
<dbReference type="eggNOG" id="COG0798">
    <property type="taxonomic scope" value="Bacteria"/>
</dbReference>
<dbReference type="STRING" id="1297569.MESS2_30045"/>
<name>M5ENC9_9HYPH</name>
<evidence type="ECO:0000313" key="2">
    <source>
        <dbReference type="Proteomes" id="UP000012062"/>
    </source>
</evidence>
<evidence type="ECO:0000313" key="1">
    <source>
        <dbReference type="EMBL" id="CCV06244.1"/>
    </source>
</evidence>
<keyword evidence="2" id="KW-1185">Reference proteome</keyword>
<dbReference type="Proteomes" id="UP000012062">
    <property type="component" value="Unassembled WGS sequence"/>
</dbReference>
<dbReference type="EMBL" id="CAUM01000095">
    <property type="protein sequence ID" value="CCV06244.1"/>
    <property type="molecule type" value="Genomic_DNA"/>
</dbReference>